<organism evidence="1 2">
    <name type="scientific">Reticulomyxa filosa</name>
    <dbReference type="NCBI Taxonomy" id="46433"/>
    <lineage>
        <taxon>Eukaryota</taxon>
        <taxon>Sar</taxon>
        <taxon>Rhizaria</taxon>
        <taxon>Retaria</taxon>
        <taxon>Foraminifera</taxon>
        <taxon>Monothalamids</taxon>
        <taxon>Reticulomyxidae</taxon>
        <taxon>Reticulomyxa</taxon>
    </lineage>
</organism>
<protein>
    <submittedName>
        <fullName evidence="1">Uncharacterized protein</fullName>
    </submittedName>
</protein>
<keyword evidence="2" id="KW-1185">Reference proteome</keyword>
<proteinExistence type="predicted"/>
<reference evidence="1 2" key="1">
    <citation type="journal article" date="2013" name="Curr. Biol.">
        <title>The Genome of the Foraminiferan Reticulomyxa filosa.</title>
        <authorList>
            <person name="Glockner G."/>
            <person name="Hulsmann N."/>
            <person name="Schleicher M."/>
            <person name="Noegel A.A."/>
            <person name="Eichinger L."/>
            <person name="Gallinger C."/>
            <person name="Pawlowski J."/>
            <person name="Sierra R."/>
            <person name="Euteneuer U."/>
            <person name="Pillet L."/>
            <person name="Moustafa A."/>
            <person name="Platzer M."/>
            <person name="Groth M."/>
            <person name="Szafranski K."/>
            <person name="Schliwa M."/>
        </authorList>
    </citation>
    <scope>NUCLEOTIDE SEQUENCE [LARGE SCALE GENOMIC DNA]</scope>
</reference>
<dbReference type="AlphaFoldDB" id="X6MEV7"/>
<name>X6MEV7_RETFI</name>
<comment type="caution">
    <text evidence="1">The sequence shown here is derived from an EMBL/GenBank/DDBJ whole genome shotgun (WGS) entry which is preliminary data.</text>
</comment>
<sequence>MLVCENPYSWQLLLDYKLLACEDVVFLFESKFAADTAIMTNYDHLHKVINCMQVGKKIVLYKLNSAHECLYDMLNQRYHGNSPENRFCRVAVEDQTRDCIVAKEFKCIVIVFKEDTDNSVTTTMANFVCKVCLFLLLLFSKIKPYCRFFFQRRKKHFLDALKDNTFHMLDHCRYPNLKKKNILKHKLCRCYGLSSEKELPELFCGFVNDTISSAIVYILLQRKPQLQSDVKQDESEQLLELFYPLRYPAKIVSLAMDQKFDNTNQSFDTFEQVLNTTKHNSDKEMLLILTCDLEHSSFQRKWNSKRTNDYMKVSHFEKDVTDFFESSRKNRLILQYQHKGNDLTQFFQIKCILESAYSLCIAANPITRNLPTKNLLFLLFIMLWDKRIHFLSFFHSLHVLFIFAKTIEDITNILLWKSFE</sequence>
<dbReference type="Proteomes" id="UP000023152">
    <property type="component" value="Unassembled WGS sequence"/>
</dbReference>
<gene>
    <name evidence="1" type="ORF">RFI_25443</name>
</gene>
<accession>X6MEV7</accession>
<evidence type="ECO:0000313" key="2">
    <source>
        <dbReference type="Proteomes" id="UP000023152"/>
    </source>
</evidence>
<evidence type="ECO:0000313" key="1">
    <source>
        <dbReference type="EMBL" id="ETO11932.1"/>
    </source>
</evidence>
<dbReference type="EMBL" id="ASPP01021881">
    <property type="protein sequence ID" value="ETO11932.1"/>
    <property type="molecule type" value="Genomic_DNA"/>
</dbReference>